<organism evidence="1">
    <name type="scientific">marine sediment metagenome</name>
    <dbReference type="NCBI Taxonomy" id="412755"/>
    <lineage>
        <taxon>unclassified sequences</taxon>
        <taxon>metagenomes</taxon>
        <taxon>ecological metagenomes</taxon>
    </lineage>
</organism>
<comment type="caution">
    <text evidence="1">The sequence shown here is derived from an EMBL/GenBank/DDBJ whole genome shotgun (WGS) entry which is preliminary data.</text>
</comment>
<dbReference type="EMBL" id="LAZR01015946">
    <property type="protein sequence ID" value="KKM06636.1"/>
    <property type="molecule type" value="Genomic_DNA"/>
</dbReference>
<gene>
    <name evidence="1" type="ORF">LCGC14_1741940</name>
</gene>
<evidence type="ECO:0000313" key="1">
    <source>
        <dbReference type="EMBL" id="KKM06636.1"/>
    </source>
</evidence>
<sequence length="92" mass="10405">QEFEGEAPDGGKRFPQVSFMIKDQLKQIPMTEENIILMLKIIWAKSKGCEVKSKADMNIEEASELIDISILWAARYLGCVIPPPNQIGKKEK</sequence>
<dbReference type="AlphaFoldDB" id="A0A0F9JLN2"/>
<name>A0A0F9JLN2_9ZZZZ</name>
<accession>A0A0F9JLN2</accession>
<reference evidence="1" key="1">
    <citation type="journal article" date="2015" name="Nature">
        <title>Complex archaea that bridge the gap between prokaryotes and eukaryotes.</title>
        <authorList>
            <person name="Spang A."/>
            <person name="Saw J.H."/>
            <person name="Jorgensen S.L."/>
            <person name="Zaremba-Niedzwiedzka K."/>
            <person name="Martijn J."/>
            <person name="Lind A.E."/>
            <person name="van Eijk R."/>
            <person name="Schleper C."/>
            <person name="Guy L."/>
            <person name="Ettema T.J."/>
        </authorList>
    </citation>
    <scope>NUCLEOTIDE SEQUENCE</scope>
</reference>
<proteinExistence type="predicted"/>
<feature type="non-terminal residue" evidence="1">
    <location>
        <position position="1"/>
    </location>
</feature>
<protein>
    <submittedName>
        <fullName evidence="1">Uncharacterized protein</fullName>
    </submittedName>
</protein>